<protein>
    <submittedName>
        <fullName evidence="1">Uncharacterized protein</fullName>
    </submittedName>
</protein>
<evidence type="ECO:0000313" key="2">
    <source>
        <dbReference type="Proteomes" id="UP000823775"/>
    </source>
</evidence>
<name>A0ABS8UK80_DATST</name>
<dbReference type="EMBL" id="JACEIK010002048">
    <property type="protein sequence ID" value="MCD9558711.1"/>
    <property type="molecule type" value="Genomic_DNA"/>
</dbReference>
<reference evidence="1 2" key="1">
    <citation type="journal article" date="2021" name="BMC Genomics">
        <title>Datura genome reveals duplications of psychoactive alkaloid biosynthetic genes and high mutation rate following tissue culture.</title>
        <authorList>
            <person name="Rajewski A."/>
            <person name="Carter-House D."/>
            <person name="Stajich J."/>
            <person name="Litt A."/>
        </authorList>
    </citation>
    <scope>NUCLEOTIDE SEQUENCE [LARGE SCALE GENOMIC DNA]</scope>
    <source>
        <strain evidence="1">AR-01</strain>
    </source>
</reference>
<gene>
    <name evidence="1" type="ORF">HAX54_016245</name>
</gene>
<sequence length="133" mass="15079">VFPPMFARSVSHLIDQETCLEDTCGRRWRSMVCHDQLLGLPLCSGQCLIVQIIEQAVMKIKATWSDSKEPLWIHTVTLHHRPHVSSRQFPDQSGAKLIEQTLGENLTATARKDGIAEFAEFFRCGSGNEPMWE</sequence>
<evidence type="ECO:0000313" key="1">
    <source>
        <dbReference type="EMBL" id="MCD9558711.1"/>
    </source>
</evidence>
<organism evidence="1 2">
    <name type="scientific">Datura stramonium</name>
    <name type="common">Jimsonweed</name>
    <name type="synonym">Common thornapple</name>
    <dbReference type="NCBI Taxonomy" id="4076"/>
    <lineage>
        <taxon>Eukaryota</taxon>
        <taxon>Viridiplantae</taxon>
        <taxon>Streptophyta</taxon>
        <taxon>Embryophyta</taxon>
        <taxon>Tracheophyta</taxon>
        <taxon>Spermatophyta</taxon>
        <taxon>Magnoliopsida</taxon>
        <taxon>eudicotyledons</taxon>
        <taxon>Gunneridae</taxon>
        <taxon>Pentapetalae</taxon>
        <taxon>asterids</taxon>
        <taxon>lamiids</taxon>
        <taxon>Solanales</taxon>
        <taxon>Solanaceae</taxon>
        <taxon>Solanoideae</taxon>
        <taxon>Datureae</taxon>
        <taxon>Datura</taxon>
    </lineage>
</organism>
<accession>A0ABS8UK80</accession>
<comment type="caution">
    <text evidence="1">The sequence shown here is derived from an EMBL/GenBank/DDBJ whole genome shotgun (WGS) entry which is preliminary data.</text>
</comment>
<proteinExistence type="predicted"/>
<keyword evidence="2" id="KW-1185">Reference proteome</keyword>
<feature type="non-terminal residue" evidence="1">
    <location>
        <position position="1"/>
    </location>
</feature>
<dbReference type="Proteomes" id="UP000823775">
    <property type="component" value="Unassembled WGS sequence"/>
</dbReference>